<dbReference type="GO" id="GO:0005886">
    <property type="term" value="C:plasma membrane"/>
    <property type="evidence" value="ECO:0007669"/>
    <property type="project" value="UniProtKB-SubCell"/>
</dbReference>
<dbReference type="RefSeq" id="WP_005672465.1">
    <property type="nucleotide sequence ID" value="NZ_CP146288.1"/>
</dbReference>
<sequence>MGNLFHTIALVLLIVSALGVVLLVLLQHGKGADMGAAFGSGSSGSLFGASGSANFLSRMTGICATVFFASTLALAFLAHPGGQHARSTSGGSSVMEGVDVPAPASSSVPTLPGEQPAAAPAQQGNAVPEGPAGVAEKSAEGAQAPAGKQQ</sequence>
<evidence type="ECO:0000256" key="8">
    <source>
        <dbReference type="ARBA" id="ARBA00022989"/>
    </source>
</evidence>
<dbReference type="Proteomes" id="UP000011021">
    <property type="component" value="Unassembled WGS sequence"/>
</dbReference>
<dbReference type="PRINTS" id="PR01651">
    <property type="entry name" value="SECGEXPORT"/>
</dbReference>
<keyword evidence="5 11" id="KW-1003">Cell membrane</keyword>
<dbReference type="GO" id="GO:0065002">
    <property type="term" value="P:intracellular protein transmembrane transport"/>
    <property type="evidence" value="ECO:0007669"/>
    <property type="project" value="TreeGrafter"/>
</dbReference>
<reference evidence="13 14" key="1">
    <citation type="submission" date="2010-12" db="EMBL/GenBank/DDBJ databases">
        <authorList>
            <person name="Muzny D."/>
            <person name="Qin X."/>
            <person name="Deng J."/>
            <person name="Jiang H."/>
            <person name="Liu Y."/>
            <person name="Qu J."/>
            <person name="Song X.-Z."/>
            <person name="Zhang L."/>
            <person name="Thornton R."/>
            <person name="Coyle M."/>
            <person name="Francisco L."/>
            <person name="Jackson L."/>
            <person name="Javaid M."/>
            <person name="Korchina V."/>
            <person name="Kovar C."/>
            <person name="Mata R."/>
            <person name="Mathew T."/>
            <person name="Ngo R."/>
            <person name="Nguyen L."/>
            <person name="Nguyen N."/>
            <person name="Okwuonu G."/>
            <person name="Ongeri F."/>
            <person name="Pham C."/>
            <person name="Simmons D."/>
            <person name="Wilczek-Boney K."/>
            <person name="Hale W."/>
            <person name="Jakkamsetti A."/>
            <person name="Pham P."/>
            <person name="Ruth R."/>
            <person name="San Lucas F."/>
            <person name="Warren J."/>
            <person name="Zhang J."/>
            <person name="Zhao Z."/>
            <person name="Zhou C."/>
            <person name="Zhu D."/>
            <person name="Lee S."/>
            <person name="Bess C."/>
            <person name="Blankenburg K."/>
            <person name="Forbes L."/>
            <person name="Fu Q."/>
            <person name="Gubbala S."/>
            <person name="Hirani K."/>
            <person name="Jayaseelan J.C."/>
            <person name="Lara F."/>
            <person name="Munidasa M."/>
            <person name="Palculict T."/>
            <person name="Patil S."/>
            <person name="Pu L.-L."/>
            <person name="Saada N."/>
            <person name="Tang L."/>
            <person name="Weissenberger G."/>
            <person name="Zhu Y."/>
            <person name="Hemphill L."/>
            <person name="Shang Y."/>
            <person name="Youmans B."/>
            <person name="Ayvaz T."/>
            <person name="Ross M."/>
            <person name="Santibanez J."/>
            <person name="Aqrawi P."/>
            <person name="Gross S."/>
            <person name="Joshi V."/>
            <person name="Fowler G."/>
            <person name="Nazareth L."/>
            <person name="Reid J."/>
            <person name="Worley K."/>
            <person name="Petrosino J."/>
            <person name="Highlander S."/>
            <person name="Gibbs R."/>
        </authorList>
    </citation>
    <scope>NUCLEOTIDE SEQUENCE [LARGE SCALE GENOMIC DNA]</scope>
    <source>
        <strain evidence="13 14">ATCC 51599</strain>
    </source>
</reference>
<dbReference type="GO" id="GO:0043952">
    <property type="term" value="P:protein transport by the Sec complex"/>
    <property type="evidence" value="ECO:0007669"/>
    <property type="project" value="TreeGrafter"/>
</dbReference>
<dbReference type="eggNOG" id="COG1314">
    <property type="taxonomic scope" value="Bacteria"/>
</dbReference>
<proteinExistence type="inferred from homology"/>
<evidence type="ECO:0000256" key="2">
    <source>
        <dbReference type="ARBA" id="ARBA00008445"/>
    </source>
</evidence>
<dbReference type="EMBL" id="AEQP01000002">
    <property type="protein sequence ID" value="EFV95566.1"/>
    <property type="molecule type" value="Genomic_DNA"/>
</dbReference>
<dbReference type="AlphaFoldDB" id="E7RUW2"/>
<comment type="caution">
    <text evidence="13">The sequence shown here is derived from an EMBL/GenBank/DDBJ whole genome shotgun (WGS) entry which is preliminary data.</text>
</comment>
<evidence type="ECO:0000256" key="3">
    <source>
        <dbReference type="ARBA" id="ARBA00017876"/>
    </source>
</evidence>
<comment type="similarity">
    <text evidence="2 11">Belongs to the SecG family.</text>
</comment>
<protein>
    <recommendedName>
        <fullName evidence="3 11">Protein-export membrane protein SecG</fullName>
    </recommendedName>
</protein>
<keyword evidence="8 11" id="KW-1133">Transmembrane helix</keyword>
<evidence type="ECO:0000256" key="12">
    <source>
        <dbReference type="SAM" id="MobiDB-lite"/>
    </source>
</evidence>
<evidence type="ECO:0000256" key="4">
    <source>
        <dbReference type="ARBA" id="ARBA00022448"/>
    </source>
</evidence>
<dbReference type="GO" id="GO:0009306">
    <property type="term" value="P:protein secretion"/>
    <property type="evidence" value="ECO:0007669"/>
    <property type="project" value="UniProtKB-UniRule"/>
</dbReference>
<evidence type="ECO:0000256" key="1">
    <source>
        <dbReference type="ARBA" id="ARBA00004651"/>
    </source>
</evidence>
<keyword evidence="4 11" id="KW-0813">Transport</keyword>
<comment type="function">
    <text evidence="11">Involved in protein export. Participates in an early event of protein translocation.</text>
</comment>
<evidence type="ECO:0000256" key="7">
    <source>
        <dbReference type="ARBA" id="ARBA00022927"/>
    </source>
</evidence>
<accession>E7RUW2</accession>
<evidence type="ECO:0000313" key="13">
    <source>
        <dbReference type="EMBL" id="EFV95566.1"/>
    </source>
</evidence>
<dbReference type="PANTHER" id="PTHR34182:SF1">
    <property type="entry name" value="PROTEIN-EXPORT MEMBRANE PROTEIN SECG"/>
    <property type="match status" value="1"/>
</dbReference>
<feature type="transmembrane region" description="Helical" evidence="11">
    <location>
        <begin position="55"/>
        <end position="77"/>
    </location>
</feature>
<gene>
    <name evidence="13" type="primary">secG</name>
    <name evidence="13" type="ORF">HMPREF0551_0474</name>
</gene>
<dbReference type="STRING" id="887898.HMPREF0551_0474"/>
<dbReference type="InterPro" id="IPR004692">
    <property type="entry name" value="SecG"/>
</dbReference>
<evidence type="ECO:0000256" key="5">
    <source>
        <dbReference type="ARBA" id="ARBA00022475"/>
    </source>
</evidence>
<feature type="region of interest" description="Disordered" evidence="12">
    <location>
        <begin position="81"/>
        <end position="150"/>
    </location>
</feature>
<name>E7RUW2_9BURK</name>
<dbReference type="GO" id="GO:0015450">
    <property type="term" value="F:protein-transporting ATPase activity"/>
    <property type="evidence" value="ECO:0007669"/>
    <property type="project" value="UniProtKB-UniRule"/>
</dbReference>
<dbReference type="HOGENOM" id="CLU_094156_2_0_4"/>
<keyword evidence="9 11" id="KW-0811">Translocation</keyword>
<keyword evidence="6 11" id="KW-0812">Transmembrane</keyword>
<keyword evidence="7 11" id="KW-0653">Protein transport</keyword>
<comment type="caution">
    <text evidence="11">Lacks conserved residue(s) required for the propagation of feature annotation.</text>
</comment>
<organism evidence="13 14">
    <name type="scientific">Lautropia mirabilis ATCC 51599</name>
    <dbReference type="NCBI Taxonomy" id="887898"/>
    <lineage>
        <taxon>Bacteria</taxon>
        <taxon>Pseudomonadati</taxon>
        <taxon>Pseudomonadota</taxon>
        <taxon>Betaproteobacteria</taxon>
        <taxon>Burkholderiales</taxon>
        <taxon>Burkholderiaceae</taxon>
        <taxon>Lautropia</taxon>
    </lineage>
</organism>
<comment type="subcellular location">
    <subcellularLocation>
        <location evidence="1 11">Cell membrane</location>
        <topology evidence="1 11">Multi-pass membrane protein</topology>
    </subcellularLocation>
</comment>
<evidence type="ECO:0000256" key="6">
    <source>
        <dbReference type="ARBA" id="ARBA00022692"/>
    </source>
</evidence>
<evidence type="ECO:0000256" key="10">
    <source>
        <dbReference type="ARBA" id="ARBA00023136"/>
    </source>
</evidence>
<evidence type="ECO:0000256" key="11">
    <source>
        <dbReference type="RuleBase" id="RU365087"/>
    </source>
</evidence>
<dbReference type="NCBIfam" id="TIGR00810">
    <property type="entry name" value="secG"/>
    <property type="match status" value="1"/>
</dbReference>
<keyword evidence="10 11" id="KW-0472">Membrane</keyword>
<evidence type="ECO:0000256" key="9">
    <source>
        <dbReference type="ARBA" id="ARBA00023010"/>
    </source>
</evidence>
<keyword evidence="14" id="KW-1185">Reference proteome</keyword>
<dbReference type="PANTHER" id="PTHR34182">
    <property type="entry name" value="PROTEIN-EXPORT MEMBRANE PROTEIN SECG"/>
    <property type="match status" value="1"/>
</dbReference>
<evidence type="ECO:0000313" key="14">
    <source>
        <dbReference type="Proteomes" id="UP000011021"/>
    </source>
</evidence>
<dbReference type="Pfam" id="PF03840">
    <property type="entry name" value="SecG"/>
    <property type="match status" value="1"/>
</dbReference>